<proteinExistence type="predicted"/>
<dbReference type="RefSeq" id="WP_091769405.1">
    <property type="nucleotide sequence ID" value="NZ_FNHG01000008.1"/>
</dbReference>
<dbReference type="PANTHER" id="PTHR34543">
    <property type="entry name" value="PROTEIN ABA DEFICIENT 4, CHLOROPLASTIC"/>
    <property type="match status" value="1"/>
</dbReference>
<dbReference type="STRING" id="144026.SAMN04488568_1081"/>
<keyword evidence="3" id="KW-1185">Reference proteome</keyword>
<sequence length="155" mass="17058">MYESLYFALHLIIFPAWALLLLAPRWTWTQRLVHTAFLPLLLGAIYASFLSAGVFFGQASEGAGFSTLAGVMALFAHPVGALTGWTHYLVFDLFIGAWIARDAVRRDVPYWLMAPSLFFTLMFGPVGLAIYLIGRKLTGKGGWGLAEDESQARAA</sequence>
<feature type="transmembrane region" description="Helical" evidence="1">
    <location>
        <begin position="110"/>
        <end position="133"/>
    </location>
</feature>
<organism evidence="2 3">
    <name type="scientific">Maricaulis salignorans</name>
    <dbReference type="NCBI Taxonomy" id="144026"/>
    <lineage>
        <taxon>Bacteria</taxon>
        <taxon>Pseudomonadati</taxon>
        <taxon>Pseudomonadota</taxon>
        <taxon>Alphaproteobacteria</taxon>
        <taxon>Maricaulales</taxon>
        <taxon>Maricaulaceae</taxon>
        <taxon>Maricaulis</taxon>
    </lineage>
</organism>
<keyword evidence="1" id="KW-0472">Membrane</keyword>
<name>A0A1G9RV25_9PROT</name>
<feature type="transmembrane region" description="Helical" evidence="1">
    <location>
        <begin position="68"/>
        <end position="90"/>
    </location>
</feature>
<evidence type="ECO:0008006" key="4">
    <source>
        <dbReference type="Google" id="ProtNLM"/>
    </source>
</evidence>
<evidence type="ECO:0000256" key="1">
    <source>
        <dbReference type="SAM" id="Phobius"/>
    </source>
</evidence>
<keyword evidence="1" id="KW-0812">Transmembrane</keyword>
<feature type="transmembrane region" description="Helical" evidence="1">
    <location>
        <begin position="5"/>
        <end position="24"/>
    </location>
</feature>
<keyword evidence="1" id="KW-1133">Transmembrane helix</keyword>
<evidence type="ECO:0000313" key="2">
    <source>
        <dbReference type="EMBL" id="SDM27081.1"/>
    </source>
</evidence>
<gene>
    <name evidence="2" type="ORF">SAMN04488568_1081</name>
</gene>
<reference evidence="2 3" key="1">
    <citation type="submission" date="2016-10" db="EMBL/GenBank/DDBJ databases">
        <authorList>
            <person name="de Groot N.N."/>
        </authorList>
    </citation>
    <scope>NUCLEOTIDE SEQUENCE [LARGE SCALE GENOMIC DNA]</scope>
    <source>
        <strain evidence="2 3">DSM 16077</strain>
    </source>
</reference>
<accession>A0A1G9RV25</accession>
<evidence type="ECO:0000313" key="3">
    <source>
        <dbReference type="Proteomes" id="UP000199759"/>
    </source>
</evidence>
<dbReference type="OrthoDB" id="345237at2"/>
<feature type="transmembrane region" description="Helical" evidence="1">
    <location>
        <begin position="36"/>
        <end position="56"/>
    </location>
</feature>
<dbReference type="Proteomes" id="UP000199759">
    <property type="component" value="Unassembled WGS sequence"/>
</dbReference>
<dbReference type="PANTHER" id="PTHR34543:SF1">
    <property type="entry name" value="PROTEIN ABA DEFICIENT 4, CHLOROPLASTIC"/>
    <property type="match status" value="1"/>
</dbReference>
<protein>
    <recommendedName>
        <fullName evidence="4">DUF4281 domain-containing protein</fullName>
    </recommendedName>
</protein>
<dbReference type="Pfam" id="PF14108">
    <property type="entry name" value="ABA4-like"/>
    <property type="match status" value="1"/>
</dbReference>
<dbReference type="EMBL" id="FNHG01000008">
    <property type="protein sequence ID" value="SDM27081.1"/>
    <property type="molecule type" value="Genomic_DNA"/>
</dbReference>
<dbReference type="InterPro" id="IPR025461">
    <property type="entry name" value="ABA4-like"/>
</dbReference>
<dbReference type="AlphaFoldDB" id="A0A1G9RV25"/>